<feature type="transmembrane region" description="Helical" evidence="6">
    <location>
        <begin position="89"/>
        <end position="111"/>
    </location>
</feature>
<evidence type="ECO:0000313" key="7">
    <source>
        <dbReference type="EMBL" id="PYH97869.1"/>
    </source>
</evidence>
<gene>
    <name evidence="7" type="ORF">BO71DRAFT_372502</name>
</gene>
<keyword evidence="3 6" id="KW-1133">Transmembrane helix</keyword>
<reference evidence="7 8" key="1">
    <citation type="submission" date="2018-02" db="EMBL/GenBank/DDBJ databases">
        <title>The genomes of Aspergillus section Nigri reveals drivers in fungal speciation.</title>
        <authorList>
            <consortium name="DOE Joint Genome Institute"/>
            <person name="Vesth T.C."/>
            <person name="Nybo J."/>
            <person name="Theobald S."/>
            <person name="Brandl J."/>
            <person name="Frisvad J.C."/>
            <person name="Nielsen K.F."/>
            <person name="Lyhne E.K."/>
            <person name="Kogle M.E."/>
            <person name="Kuo A."/>
            <person name="Riley R."/>
            <person name="Clum A."/>
            <person name="Nolan M."/>
            <person name="Lipzen A."/>
            <person name="Salamov A."/>
            <person name="Henrissat B."/>
            <person name="Wiebenga A."/>
            <person name="De vries R.P."/>
            <person name="Grigoriev I.V."/>
            <person name="Mortensen U.H."/>
            <person name="Andersen M.R."/>
            <person name="Baker S.E."/>
        </authorList>
    </citation>
    <scope>NUCLEOTIDE SEQUENCE [LARGE SCALE GENOMIC DNA]</scope>
    <source>
        <strain evidence="7 8">CBS 707.79</strain>
    </source>
</reference>
<feature type="transmembrane region" description="Helical" evidence="6">
    <location>
        <begin position="448"/>
        <end position="469"/>
    </location>
</feature>
<comment type="subcellular location">
    <subcellularLocation>
        <location evidence="1">Membrane</location>
        <topology evidence="1">Multi-pass membrane protein</topology>
    </subcellularLocation>
</comment>
<dbReference type="VEuPathDB" id="FungiDB:BO71DRAFT_372502"/>
<dbReference type="InterPro" id="IPR002293">
    <property type="entry name" value="AA/rel_permease1"/>
</dbReference>
<dbReference type="GO" id="GO:0015179">
    <property type="term" value="F:L-amino acid transmembrane transporter activity"/>
    <property type="evidence" value="ECO:0007669"/>
    <property type="project" value="TreeGrafter"/>
</dbReference>
<evidence type="ECO:0000256" key="2">
    <source>
        <dbReference type="ARBA" id="ARBA00022692"/>
    </source>
</evidence>
<dbReference type="PANTHER" id="PTHR11785:SF382">
    <property type="entry name" value="LOW-AFFINITY METHIONINE PERMEASE"/>
    <property type="match status" value="1"/>
</dbReference>
<feature type="region of interest" description="Disordered" evidence="5">
    <location>
        <begin position="19"/>
        <end position="39"/>
    </location>
</feature>
<feature type="transmembrane region" description="Helical" evidence="6">
    <location>
        <begin position="382"/>
        <end position="405"/>
    </location>
</feature>
<dbReference type="Gene3D" id="1.20.1740.10">
    <property type="entry name" value="Amino acid/polyamine transporter I"/>
    <property type="match status" value="1"/>
</dbReference>
<dbReference type="AlphaFoldDB" id="A0A319DKG3"/>
<keyword evidence="8" id="KW-1185">Reference proteome</keyword>
<dbReference type="STRING" id="1448320.A0A319DKG3"/>
<evidence type="ECO:0000256" key="5">
    <source>
        <dbReference type="SAM" id="MobiDB-lite"/>
    </source>
</evidence>
<evidence type="ECO:0000313" key="8">
    <source>
        <dbReference type="Proteomes" id="UP000247810"/>
    </source>
</evidence>
<evidence type="ECO:0000256" key="1">
    <source>
        <dbReference type="ARBA" id="ARBA00004141"/>
    </source>
</evidence>
<evidence type="ECO:0000256" key="6">
    <source>
        <dbReference type="SAM" id="Phobius"/>
    </source>
</evidence>
<feature type="compositionally biased region" description="Polar residues" evidence="5">
    <location>
        <begin position="20"/>
        <end position="29"/>
    </location>
</feature>
<name>A0A319DKG3_9EURO</name>
<dbReference type="PIRSF" id="PIRSF006060">
    <property type="entry name" value="AA_transporter"/>
    <property type="match status" value="1"/>
</dbReference>
<accession>A0A319DKG3</accession>
<keyword evidence="4 6" id="KW-0472">Membrane</keyword>
<evidence type="ECO:0000256" key="4">
    <source>
        <dbReference type="ARBA" id="ARBA00023136"/>
    </source>
</evidence>
<dbReference type="OrthoDB" id="5982228at2759"/>
<dbReference type="Proteomes" id="UP000247810">
    <property type="component" value="Unassembled WGS sequence"/>
</dbReference>
<feature type="transmembrane region" description="Helical" evidence="6">
    <location>
        <begin position="139"/>
        <end position="166"/>
    </location>
</feature>
<feature type="transmembrane region" description="Helical" evidence="6">
    <location>
        <begin position="209"/>
        <end position="229"/>
    </location>
</feature>
<dbReference type="GO" id="GO:0016020">
    <property type="term" value="C:membrane"/>
    <property type="evidence" value="ECO:0007669"/>
    <property type="project" value="UniProtKB-SubCell"/>
</dbReference>
<sequence>MAKQDQSLKIIAANMGEGNDTITSLSPRNSHYEDDDDPKAQDRLEVNESNVLQERKIGLLGAISLIINKIIGAGIFSTPSTIFKLSGSVGMSLVLWVIGGIISTCGALVMLELGSGIPRSGGIKVYLERSFAPKRLQTCIYLFYCLFLQISASNAITASSYLLLAAGVESTTWKERGVAIAAVSFAVGVHTVAPRIGRALQDVLSMVKLFTLLFIVCTGFAALAGHLRIPNPHNFDIKTSFEGTSKSGYNIGTALLDTIFSYQGYDNANAVLSEVKNPEQTLRIALPCALGVITVLYVLANVAYFAGVSKEEFRTSSVTIAATLFQNVFGDTAASKALPALVALSAIGHLLGVAFVVPRLLQELAKDGITPFPNWMMQNRPFKTPIVSLFVHLGVTILFICAPPAGEAFDFVVDLSSYPTCLLLSAITMGLVKMRLSPSDDWSSSYSAPWAVIALYLAGNIFLLIMPFVPPESSDSSLPYWLSPVVALAILGLGVIYYALRFVIVPWLFNYHLRPVTVDLTDGSQVTRFRMEKNTQTRGLRI</sequence>
<feature type="transmembrane region" description="Helical" evidence="6">
    <location>
        <begin position="284"/>
        <end position="306"/>
    </location>
</feature>
<dbReference type="Pfam" id="PF13520">
    <property type="entry name" value="AA_permease_2"/>
    <property type="match status" value="1"/>
</dbReference>
<feature type="transmembrane region" description="Helical" evidence="6">
    <location>
        <begin position="481"/>
        <end position="500"/>
    </location>
</feature>
<keyword evidence="2 6" id="KW-0812">Transmembrane</keyword>
<dbReference type="InterPro" id="IPR050598">
    <property type="entry name" value="AminoAcid_Transporter"/>
</dbReference>
<feature type="transmembrane region" description="Helical" evidence="6">
    <location>
        <begin position="57"/>
        <end position="77"/>
    </location>
</feature>
<dbReference type="EMBL" id="KZ825818">
    <property type="protein sequence ID" value="PYH97869.1"/>
    <property type="molecule type" value="Genomic_DNA"/>
</dbReference>
<feature type="transmembrane region" description="Helical" evidence="6">
    <location>
        <begin position="417"/>
        <end position="436"/>
    </location>
</feature>
<proteinExistence type="predicted"/>
<protein>
    <submittedName>
        <fullName evidence="7">Methionine permease</fullName>
    </submittedName>
</protein>
<evidence type="ECO:0000256" key="3">
    <source>
        <dbReference type="ARBA" id="ARBA00022989"/>
    </source>
</evidence>
<dbReference type="PANTHER" id="PTHR11785">
    <property type="entry name" value="AMINO ACID TRANSPORTER"/>
    <property type="match status" value="1"/>
</dbReference>
<feature type="transmembrane region" description="Helical" evidence="6">
    <location>
        <begin position="178"/>
        <end position="197"/>
    </location>
</feature>
<organism evidence="7 8">
    <name type="scientific">Aspergillus ellipticus CBS 707.79</name>
    <dbReference type="NCBI Taxonomy" id="1448320"/>
    <lineage>
        <taxon>Eukaryota</taxon>
        <taxon>Fungi</taxon>
        <taxon>Dikarya</taxon>
        <taxon>Ascomycota</taxon>
        <taxon>Pezizomycotina</taxon>
        <taxon>Eurotiomycetes</taxon>
        <taxon>Eurotiomycetidae</taxon>
        <taxon>Eurotiales</taxon>
        <taxon>Aspergillaceae</taxon>
        <taxon>Aspergillus</taxon>
        <taxon>Aspergillus subgen. Circumdati</taxon>
    </lineage>
</organism>